<comment type="caution">
    <text evidence="2">The sequence shown here is derived from an EMBL/GenBank/DDBJ whole genome shotgun (WGS) entry which is preliminary data.</text>
</comment>
<organism evidence="2 3">
    <name type="scientific">Butyricicoccus pullicaecorum</name>
    <dbReference type="NCBI Taxonomy" id="501571"/>
    <lineage>
        <taxon>Bacteria</taxon>
        <taxon>Bacillati</taxon>
        <taxon>Bacillota</taxon>
        <taxon>Clostridia</taxon>
        <taxon>Eubacteriales</taxon>
        <taxon>Butyricicoccaceae</taxon>
        <taxon>Butyricicoccus</taxon>
    </lineage>
</organism>
<name>A0A1Y4LB17_9FIRM</name>
<evidence type="ECO:0000313" key="3">
    <source>
        <dbReference type="Proteomes" id="UP000195897"/>
    </source>
</evidence>
<accession>A0A1Y4LB17</accession>
<proteinExistence type="predicted"/>
<gene>
    <name evidence="2" type="ORF">B5F17_08270</name>
</gene>
<dbReference type="Proteomes" id="UP000195897">
    <property type="component" value="Unassembled WGS sequence"/>
</dbReference>
<reference evidence="3" key="1">
    <citation type="submission" date="2017-04" db="EMBL/GenBank/DDBJ databases">
        <title>Function of individual gut microbiota members based on whole genome sequencing of pure cultures obtained from chicken caecum.</title>
        <authorList>
            <person name="Medvecky M."/>
            <person name="Cejkova D."/>
            <person name="Polansky O."/>
            <person name="Karasova D."/>
            <person name="Kubasova T."/>
            <person name="Cizek A."/>
            <person name="Rychlik I."/>
        </authorList>
    </citation>
    <scope>NUCLEOTIDE SEQUENCE [LARGE SCALE GENOMIC DNA]</scope>
    <source>
        <strain evidence="3">An180</strain>
    </source>
</reference>
<dbReference type="EMBL" id="NFKK01000008">
    <property type="protein sequence ID" value="OUP52689.1"/>
    <property type="molecule type" value="Genomic_DNA"/>
</dbReference>
<evidence type="ECO:0000313" key="2">
    <source>
        <dbReference type="EMBL" id="OUP52689.1"/>
    </source>
</evidence>
<feature type="region of interest" description="Disordered" evidence="1">
    <location>
        <begin position="108"/>
        <end position="130"/>
    </location>
</feature>
<evidence type="ECO:0000256" key="1">
    <source>
        <dbReference type="SAM" id="MobiDB-lite"/>
    </source>
</evidence>
<sequence>MNEVVCRDCGSIYTDELDSCPKCGSKKKEIYFSVKSTLDIPFEVTEMRGKKPHLTGKKKNIWEWTNKKTVRGDNGTPVRRYKLIDRENDWYEEVVTDLTTGEVSHECKQKLSEHTGHGSAKFKNKIEQEK</sequence>
<dbReference type="AlphaFoldDB" id="A0A1Y4LB17"/>
<protein>
    <submittedName>
        <fullName evidence="2">Uncharacterized protein</fullName>
    </submittedName>
</protein>
<dbReference type="RefSeq" id="WP_087372877.1">
    <property type="nucleotide sequence ID" value="NZ_NFKK01000008.1"/>
</dbReference>